<dbReference type="PANTHER" id="PTHR33744">
    <property type="entry name" value="CARBOHYDRATE DIACID REGULATOR"/>
    <property type="match status" value="1"/>
</dbReference>
<reference evidence="5 6" key="1">
    <citation type="submission" date="2023-03" db="EMBL/GenBank/DDBJ databases">
        <title>Draft genome sequence of the bacteria which degrade cell wall of Tricholomamatutake.</title>
        <authorList>
            <person name="Konishi Y."/>
            <person name="Fukuta Y."/>
            <person name="Shirasaka N."/>
        </authorList>
    </citation>
    <scope>NUCLEOTIDE SEQUENCE [LARGE SCALE GENOMIC DNA]</scope>
    <source>
        <strain evidence="6">mu1</strain>
    </source>
</reference>
<dbReference type="Pfam" id="PF13556">
    <property type="entry name" value="HTH_30"/>
    <property type="match status" value="1"/>
</dbReference>
<dbReference type="PANTHER" id="PTHR33744:SF16">
    <property type="entry name" value="CARBOHYDRATE DIACID REGULATOR"/>
    <property type="match status" value="1"/>
</dbReference>
<dbReference type="Gene3D" id="1.10.10.2840">
    <property type="entry name" value="PucR C-terminal helix-turn-helix domain"/>
    <property type="match status" value="1"/>
</dbReference>
<dbReference type="Pfam" id="PF05651">
    <property type="entry name" value="Diacid_rec"/>
    <property type="match status" value="1"/>
</dbReference>
<evidence type="ECO:0000259" key="2">
    <source>
        <dbReference type="Pfam" id="PF05651"/>
    </source>
</evidence>
<evidence type="ECO:0000313" key="6">
    <source>
        <dbReference type="Proteomes" id="UP001157114"/>
    </source>
</evidence>
<comment type="similarity">
    <text evidence="1">Belongs to the CdaR family.</text>
</comment>
<evidence type="ECO:0000313" key="5">
    <source>
        <dbReference type="EMBL" id="GLX66679.1"/>
    </source>
</evidence>
<protein>
    <submittedName>
        <fullName evidence="5">CdaR family transcriptional regulator</fullName>
    </submittedName>
</protein>
<keyword evidence="6" id="KW-1185">Reference proteome</keyword>
<feature type="domain" description="Putative sugar diacid recognition" evidence="2">
    <location>
        <begin position="5"/>
        <end position="133"/>
    </location>
</feature>
<dbReference type="InterPro" id="IPR025736">
    <property type="entry name" value="PucR_C-HTH_dom"/>
</dbReference>
<dbReference type="InterPro" id="IPR051448">
    <property type="entry name" value="CdaR-like_regulators"/>
</dbReference>
<comment type="caution">
    <text evidence="5">The sequence shown here is derived from an EMBL/GenBank/DDBJ whole genome shotgun (WGS) entry which is preliminary data.</text>
</comment>
<sequence length="386" mass="44655">MISGKKAQYIVEEMTKIIDRPINFMNDQGVIIASTDKFRIGSVHEGASVVLRTRKELIIGTNDRLEGTKEGINLPVYFENRVIGVIGITGTDQEVIKMGEIIRKMTEILVKEEIIDRQSELVNQSREVFIREWLEGQWSDDKDLSARGWTLNINVHLPRVAVTFLFTSPSELRENQQVVQLQQNQNQFYTQLREAIKFNDQDIIVPIGMMQFIVLLTWPENRADKKKDFISHKIQYLIRQLADLKGYSVKVGVGGFYESFKSIPHSYQESKKAGIHARGANDSKFVFFDDLELELLLDGIPEELRDKYLNKILDVGANPQLEEMLETLRQFFIYNQSINKTADHLFIHKNTLQYRLNKIKELTGYDPRVFEEGVLLYLALYFISGK</sequence>
<dbReference type="InterPro" id="IPR008599">
    <property type="entry name" value="Diacid_rec"/>
</dbReference>
<organism evidence="5 6">
    <name type="scientific">Paenibacillus glycanilyticus</name>
    <dbReference type="NCBI Taxonomy" id="126569"/>
    <lineage>
        <taxon>Bacteria</taxon>
        <taxon>Bacillati</taxon>
        <taxon>Bacillota</taxon>
        <taxon>Bacilli</taxon>
        <taxon>Bacillales</taxon>
        <taxon>Paenibacillaceae</taxon>
        <taxon>Paenibacillus</taxon>
    </lineage>
</organism>
<feature type="domain" description="PucR C-terminal helix-turn-helix" evidence="3">
    <location>
        <begin position="325"/>
        <end position="380"/>
    </location>
</feature>
<evidence type="ECO:0000256" key="1">
    <source>
        <dbReference type="ARBA" id="ARBA00006754"/>
    </source>
</evidence>
<name>A0ABQ6G6U9_9BACL</name>
<dbReference type="RefSeq" id="WP_284237394.1">
    <property type="nucleotide sequence ID" value="NZ_BSSQ01000004.1"/>
</dbReference>
<accession>A0ABQ6G6U9</accession>
<feature type="domain" description="CdaR GGDEF-like" evidence="4">
    <location>
        <begin position="136"/>
        <end position="273"/>
    </location>
</feature>
<dbReference type="InterPro" id="IPR041522">
    <property type="entry name" value="CdaR_GGDEF"/>
</dbReference>
<dbReference type="InterPro" id="IPR042070">
    <property type="entry name" value="PucR_C-HTH_sf"/>
</dbReference>
<proteinExistence type="inferred from homology"/>
<dbReference type="Pfam" id="PF17853">
    <property type="entry name" value="GGDEF_2"/>
    <property type="match status" value="1"/>
</dbReference>
<gene>
    <name evidence="5" type="ORF">MU1_10230</name>
</gene>
<dbReference type="Proteomes" id="UP001157114">
    <property type="component" value="Unassembled WGS sequence"/>
</dbReference>
<evidence type="ECO:0000259" key="4">
    <source>
        <dbReference type="Pfam" id="PF17853"/>
    </source>
</evidence>
<dbReference type="EMBL" id="BSSQ01000004">
    <property type="protein sequence ID" value="GLX66679.1"/>
    <property type="molecule type" value="Genomic_DNA"/>
</dbReference>
<evidence type="ECO:0000259" key="3">
    <source>
        <dbReference type="Pfam" id="PF13556"/>
    </source>
</evidence>